<dbReference type="EMBL" id="CP096649">
    <property type="protein sequence ID" value="UQK59497.1"/>
    <property type="molecule type" value="Genomic_DNA"/>
</dbReference>
<evidence type="ECO:0000256" key="9">
    <source>
        <dbReference type="ARBA" id="ARBA00023204"/>
    </source>
</evidence>
<keyword evidence="9" id="KW-0234">DNA repair</keyword>
<accession>A0A9E7IVB3</accession>
<dbReference type="RefSeq" id="WP_249242921.1">
    <property type="nucleotide sequence ID" value="NZ_CP096649.1"/>
</dbReference>
<evidence type="ECO:0000256" key="1">
    <source>
        <dbReference type="ARBA" id="ARBA00022722"/>
    </source>
</evidence>
<evidence type="ECO:0000256" key="6">
    <source>
        <dbReference type="ARBA" id="ARBA00022839"/>
    </source>
</evidence>
<dbReference type="Proteomes" id="UP000831151">
    <property type="component" value="Chromosome"/>
</dbReference>
<proteinExistence type="predicted"/>
<keyword evidence="4" id="KW-0378">Hydrolase</keyword>
<evidence type="ECO:0000256" key="7">
    <source>
        <dbReference type="ARBA" id="ARBA00022840"/>
    </source>
</evidence>
<dbReference type="GO" id="GO:0003677">
    <property type="term" value="F:DNA binding"/>
    <property type="evidence" value="ECO:0007669"/>
    <property type="project" value="UniProtKB-KW"/>
</dbReference>
<dbReference type="InterPro" id="IPR027417">
    <property type="entry name" value="P-loop_NTPase"/>
</dbReference>
<dbReference type="GO" id="GO:0006281">
    <property type="term" value="P:DNA repair"/>
    <property type="evidence" value="ECO:0007669"/>
    <property type="project" value="UniProtKB-KW"/>
</dbReference>
<keyword evidence="8" id="KW-0238">DNA-binding</keyword>
<dbReference type="InterPro" id="IPR038726">
    <property type="entry name" value="PDDEXK_AddAB-type"/>
</dbReference>
<evidence type="ECO:0000256" key="2">
    <source>
        <dbReference type="ARBA" id="ARBA00022741"/>
    </source>
</evidence>
<dbReference type="AlphaFoldDB" id="A0A9E7IVB3"/>
<sequence length="808" mass="93402">MISVYEIKKDAANLFSAMQMDEGGKILIITKNTEYKDFIVQEGLKNLGMLLNTSVLSIDEFYLRYAKGSYKFLSDLSMRLIIKKIIEMNKSEMEFLSYPSYMDLIFEAIKDASKKDIDLIVHGGEYKKIYEDYESLIKEGGYLGMNDTAELDPLKIKNADAIYFIGFNEINKKLSYLIDMAKKLDKKTKIFIEEDFASDDLMAYLKENADEVHLDEDNSGYFEKLAKKLFNEEIIDTDGINFVRADSVEAELDYALTDIKEKVLKEGYAYGDALIYLMDKSEERSLTEMLNSYEIPINKNSVFNLKDIVWQEKLYADILANEFETNGVTLLEMINKYTADEMLLDKFEKIIAAIEEIYGKTISNEKWIDLLKIAFKYEVYREKDRVPFGVSIYTADFDTLRHYKLIYIVGANMDNFPKTMSENFLLDNIYNEIGYDKSEYMSKLSKNLMKKLIKATDEKLTISYSAKTLSDSDQGASSLFNEFYIFDEENKINKWIVLDSLNSIKKSTSLATNPEQKKYIEAYKGLSKTKYPDYDEINKLRNEGEASKYNGKFENYSTMAKVDEFLNNGFSVSFLGAYDTCPYSALLGYIYCIEPAEVDMKARNIGTYMHKVLEIYYSNFIGKKVIYDEALLEKTMELIKKTNEYADVYGFELENIETYIKDFIIYDEERMKKSNYVVKELEKKIKIYVDGYEIRGKIDRVDEDTLSGKLLLIDYKKSSSTKTHDSQLISYSLYYKPSGVDIDAAFIGISKFDDQIETMAPIQDDAEEVISEIISGVKSYNFPIIKSGKKSDCPAFCEFKNICKRGRE</sequence>
<organism evidence="11 12">
    <name type="scientific">Fenollaria massiliensis</name>
    <dbReference type="NCBI Taxonomy" id="938288"/>
    <lineage>
        <taxon>Bacteria</taxon>
        <taxon>Bacillati</taxon>
        <taxon>Bacillota</taxon>
        <taxon>Clostridia</taxon>
        <taxon>Eubacteriales</taxon>
        <taxon>Fenollaria</taxon>
    </lineage>
</organism>
<evidence type="ECO:0000313" key="11">
    <source>
        <dbReference type="EMBL" id="UQK59497.1"/>
    </source>
</evidence>
<gene>
    <name evidence="11" type="ORF">M1R53_02225</name>
</gene>
<dbReference type="GO" id="GO:0004527">
    <property type="term" value="F:exonuclease activity"/>
    <property type="evidence" value="ECO:0007669"/>
    <property type="project" value="UniProtKB-KW"/>
</dbReference>
<name>A0A9E7IVB3_9FIRM</name>
<dbReference type="InterPro" id="IPR011604">
    <property type="entry name" value="PDDEXK-like_dom_sf"/>
</dbReference>
<dbReference type="GO" id="GO:0004386">
    <property type="term" value="F:helicase activity"/>
    <property type="evidence" value="ECO:0007669"/>
    <property type="project" value="UniProtKB-KW"/>
</dbReference>
<keyword evidence="5" id="KW-0347">Helicase</keyword>
<protein>
    <submittedName>
        <fullName evidence="11">PD-(D/E)XK nuclease family protein</fullName>
    </submittedName>
</protein>
<dbReference type="SUPFAM" id="SSF52540">
    <property type="entry name" value="P-loop containing nucleoside triphosphate hydrolases"/>
    <property type="match status" value="1"/>
</dbReference>
<reference evidence="11" key="1">
    <citation type="submission" date="2022-04" db="EMBL/GenBank/DDBJ databases">
        <title>Complete genome sequences of Ezakiella coagulans and Fenollaria massiliensis.</title>
        <authorList>
            <person name="France M.T."/>
            <person name="Clifford J."/>
            <person name="Narina S."/>
            <person name="Rutt L."/>
            <person name="Ravel J."/>
        </authorList>
    </citation>
    <scope>NUCLEOTIDE SEQUENCE</scope>
    <source>
        <strain evidence="11">C0061C2</strain>
    </source>
</reference>
<evidence type="ECO:0000256" key="4">
    <source>
        <dbReference type="ARBA" id="ARBA00022801"/>
    </source>
</evidence>
<evidence type="ECO:0000256" key="3">
    <source>
        <dbReference type="ARBA" id="ARBA00022763"/>
    </source>
</evidence>
<evidence type="ECO:0000313" key="12">
    <source>
        <dbReference type="Proteomes" id="UP000831151"/>
    </source>
</evidence>
<dbReference type="Gene3D" id="3.90.320.10">
    <property type="match status" value="1"/>
</dbReference>
<evidence type="ECO:0000259" key="10">
    <source>
        <dbReference type="Pfam" id="PF12705"/>
    </source>
</evidence>
<keyword evidence="1" id="KW-0540">Nuclease</keyword>
<keyword evidence="6" id="KW-0269">Exonuclease</keyword>
<keyword evidence="7" id="KW-0067">ATP-binding</keyword>
<keyword evidence="2" id="KW-0547">Nucleotide-binding</keyword>
<dbReference type="KEGG" id="fms:M1R53_02225"/>
<evidence type="ECO:0000256" key="8">
    <source>
        <dbReference type="ARBA" id="ARBA00023125"/>
    </source>
</evidence>
<dbReference type="GO" id="GO:0005524">
    <property type="term" value="F:ATP binding"/>
    <property type="evidence" value="ECO:0007669"/>
    <property type="project" value="UniProtKB-KW"/>
</dbReference>
<keyword evidence="3" id="KW-0227">DNA damage</keyword>
<feature type="domain" description="PD-(D/E)XK endonuclease-like" evidence="10">
    <location>
        <begin position="570"/>
        <end position="804"/>
    </location>
</feature>
<keyword evidence="12" id="KW-1185">Reference proteome</keyword>
<dbReference type="Pfam" id="PF12705">
    <property type="entry name" value="PDDEXK_1"/>
    <property type="match status" value="1"/>
</dbReference>
<evidence type="ECO:0000256" key="5">
    <source>
        <dbReference type="ARBA" id="ARBA00022806"/>
    </source>
</evidence>